<evidence type="ECO:0000313" key="4">
    <source>
        <dbReference type="Proteomes" id="UP000289340"/>
    </source>
</evidence>
<dbReference type="InterPro" id="IPR000157">
    <property type="entry name" value="TIR_dom"/>
</dbReference>
<dbReference type="InterPro" id="IPR035897">
    <property type="entry name" value="Toll_tir_struct_dom_sf"/>
</dbReference>
<keyword evidence="4" id="KW-1185">Reference proteome</keyword>
<sequence length="165" mass="19446">MSSFPRYDFDLHDDEMEMDFLRERYQEDNRNYDVFLSFRGEDTRASFTSHLYTALHNEGIFVFKDDETLPRGNKISPSLRGEMKLAHEINLLVKHWREAHWELYGISGGVVLNSFVEEGIRKDFEVHVSSVEEVIRRDFELLVIHWTEALHEAAAILRFVVLNPT</sequence>
<name>A0A445L7K4_GLYSO</name>
<organism evidence="3 4">
    <name type="scientific">Glycine soja</name>
    <name type="common">Wild soybean</name>
    <dbReference type="NCBI Taxonomy" id="3848"/>
    <lineage>
        <taxon>Eukaryota</taxon>
        <taxon>Viridiplantae</taxon>
        <taxon>Streptophyta</taxon>
        <taxon>Embryophyta</taxon>
        <taxon>Tracheophyta</taxon>
        <taxon>Spermatophyta</taxon>
        <taxon>Magnoliopsida</taxon>
        <taxon>eudicotyledons</taxon>
        <taxon>Gunneridae</taxon>
        <taxon>Pentapetalae</taxon>
        <taxon>rosids</taxon>
        <taxon>fabids</taxon>
        <taxon>Fabales</taxon>
        <taxon>Fabaceae</taxon>
        <taxon>Papilionoideae</taxon>
        <taxon>50 kb inversion clade</taxon>
        <taxon>NPAAA clade</taxon>
        <taxon>indigoferoid/millettioid clade</taxon>
        <taxon>Phaseoleae</taxon>
        <taxon>Glycine</taxon>
        <taxon>Glycine subgen. Soja</taxon>
    </lineage>
</organism>
<dbReference type="Pfam" id="PF01582">
    <property type="entry name" value="TIR"/>
    <property type="match status" value="1"/>
</dbReference>
<feature type="domain" description="TIR" evidence="2">
    <location>
        <begin position="30"/>
        <end position="165"/>
    </location>
</feature>
<dbReference type="AlphaFoldDB" id="A0A445L7K4"/>
<dbReference type="PROSITE" id="PS50104">
    <property type="entry name" value="TIR"/>
    <property type="match status" value="1"/>
</dbReference>
<keyword evidence="1" id="KW-0520">NAD</keyword>
<proteinExistence type="predicted"/>
<evidence type="ECO:0000313" key="3">
    <source>
        <dbReference type="EMBL" id="RZC19145.1"/>
    </source>
</evidence>
<gene>
    <name evidence="3" type="ORF">D0Y65_006105</name>
</gene>
<dbReference type="Proteomes" id="UP000289340">
    <property type="component" value="Chromosome 3"/>
</dbReference>
<evidence type="ECO:0000259" key="2">
    <source>
        <dbReference type="PROSITE" id="PS50104"/>
    </source>
</evidence>
<accession>A0A445L7K4</accession>
<dbReference type="PANTHER" id="PTHR32009">
    <property type="entry name" value="TMV RESISTANCE PROTEIN N-LIKE"/>
    <property type="match status" value="1"/>
</dbReference>
<comment type="caution">
    <text evidence="3">The sequence shown here is derived from an EMBL/GenBank/DDBJ whole genome shotgun (WGS) entry which is preliminary data.</text>
</comment>
<dbReference type="EMBL" id="QZWG01000003">
    <property type="protein sequence ID" value="RZC19145.1"/>
    <property type="molecule type" value="Genomic_DNA"/>
</dbReference>
<evidence type="ECO:0000256" key="1">
    <source>
        <dbReference type="ARBA" id="ARBA00023027"/>
    </source>
</evidence>
<protein>
    <recommendedName>
        <fullName evidence="2">TIR domain-containing protein</fullName>
    </recommendedName>
</protein>
<reference evidence="3 4" key="1">
    <citation type="submission" date="2018-09" db="EMBL/GenBank/DDBJ databases">
        <title>A high-quality reference genome of wild soybean provides a powerful tool to mine soybean genomes.</title>
        <authorList>
            <person name="Xie M."/>
            <person name="Chung C.Y.L."/>
            <person name="Li M.-W."/>
            <person name="Wong F.-L."/>
            <person name="Chan T.-F."/>
            <person name="Lam H.-M."/>
        </authorList>
    </citation>
    <scope>NUCLEOTIDE SEQUENCE [LARGE SCALE GENOMIC DNA]</scope>
    <source>
        <strain evidence="4">cv. W05</strain>
        <tissue evidence="3">Hypocotyl of etiolated seedlings</tissue>
    </source>
</reference>
<dbReference type="Gene3D" id="3.40.50.10140">
    <property type="entry name" value="Toll/interleukin-1 receptor homology (TIR) domain"/>
    <property type="match status" value="1"/>
</dbReference>
<dbReference type="SUPFAM" id="SSF52200">
    <property type="entry name" value="Toll/Interleukin receptor TIR domain"/>
    <property type="match status" value="1"/>
</dbReference>
<dbReference type="PANTHER" id="PTHR32009:SF160">
    <property type="entry name" value="DISEASE RESISTANCE PROTEIN (TIR-NBS-LRR CLASS)"/>
    <property type="match status" value="1"/>
</dbReference>
<dbReference type="GO" id="GO:0007165">
    <property type="term" value="P:signal transduction"/>
    <property type="evidence" value="ECO:0007669"/>
    <property type="project" value="InterPro"/>
</dbReference>